<dbReference type="Proteomes" id="UP001176941">
    <property type="component" value="Chromosome 4"/>
</dbReference>
<keyword evidence="3" id="KW-1185">Reference proteome</keyword>
<dbReference type="EMBL" id="OX459940">
    <property type="protein sequence ID" value="CAI9175115.1"/>
    <property type="molecule type" value="Genomic_DNA"/>
</dbReference>
<name>A0ABN8ZNR8_RANTA</name>
<proteinExistence type="predicted"/>
<organism evidence="2 3">
    <name type="scientific">Rangifer tarandus platyrhynchus</name>
    <name type="common">Svalbard reindeer</name>
    <dbReference type="NCBI Taxonomy" id="3082113"/>
    <lineage>
        <taxon>Eukaryota</taxon>
        <taxon>Metazoa</taxon>
        <taxon>Chordata</taxon>
        <taxon>Craniata</taxon>
        <taxon>Vertebrata</taxon>
        <taxon>Euteleostomi</taxon>
        <taxon>Mammalia</taxon>
        <taxon>Eutheria</taxon>
        <taxon>Laurasiatheria</taxon>
        <taxon>Artiodactyla</taxon>
        <taxon>Ruminantia</taxon>
        <taxon>Pecora</taxon>
        <taxon>Cervidae</taxon>
        <taxon>Odocoileinae</taxon>
        <taxon>Rangifer</taxon>
    </lineage>
</organism>
<sequence>MPGLDSGCRLYAPSRVFASVDAFLFVFVCTRDRPSARCVQARPLSCCERRVGSCDFRRAPWDRPRAASSTIPFGLLGNCVCAQTPPHLHTDGARGPGHGTCRSKGCPWKLGVSCRVRSSGRWLSSRLTSTAKCRNRRQSRLLHTEPWPSGPPQASPAETPSDTFSGLNVEAPSQGKPPDALRLSPAPAYPRLAPKGRAQTHKQTRVCSGFLLFALQLMTLSIISKQSRDRPQGRGLESSPEGQTKEGWRSGLTVEGASKQESAGRAGRERSFLSLWVLPVLTEA</sequence>
<evidence type="ECO:0000256" key="1">
    <source>
        <dbReference type="SAM" id="MobiDB-lite"/>
    </source>
</evidence>
<protein>
    <submittedName>
        <fullName evidence="2">Uncharacterized protein</fullName>
    </submittedName>
</protein>
<evidence type="ECO:0000313" key="2">
    <source>
        <dbReference type="EMBL" id="CAI9175115.1"/>
    </source>
</evidence>
<gene>
    <name evidence="2" type="ORF">MRATA1EN1_LOCUS24077</name>
</gene>
<accession>A0ABN8ZNR8</accession>
<evidence type="ECO:0000313" key="3">
    <source>
        <dbReference type="Proteomes" id="UP001176941"/>
    </source>
</evidence>
<feature type="region of interest" description="Disordered" evidence="1">
    <location>
        <begin position="226"/>
        <end position="268"/>
    </location>
</feature>
<feature type="compositionally biased region" description="Polar residues" evidence="1">
    <location>
        <begin position="156"/>
        <end position="166"/>
    </location>
</feature>
<reference evidence="2" key="1">
    <citation type="submission" date="2023-04" db="EMBL/GenBank/DDBJ databases">
        <authorList>
            <consortium name="ELIXIR-Norway"/>
        </authorList>
    </citation>
    <scope>NUCLEOTIDE SEQUENCE [LARGE SCALE GENOMIC DNA]</scope>
</reference>
<feature type="region of interest" description="Disordered" evidence="1">
    <location>
        <begin position="134"/>
        <end position="200"/>
    </location>
</feature>